<reference evidence="11" key="1">
    <citation type="journal article" date="2012" name="MBio">
        <title>Comparative genome analysis of Trichophyton rubrum and related dermatophytes reveals candidate genes involved in infection.</title>
        <authorList>
            <person name="Martinez D.A."/>
            <person name="Oliver B.G."/>
            <person name="Graeser Y."/>
            <person name="Goldberg J.M."/>
            <person name="Li W."/>
            <person name="Martinez-Rossi N.M."/>
            <person name="Monod M."/>
            <person name="Shelest E."/>
            <person name="Barton R.C."/>
            <person name="Birch E."/>
            <person name="Brakhage A.A."/>
            <person name="Chen Z."/>
            <person name="Gurr S.J."/>
            <person name="Heiman D."/>
            <person name="Heitman J."/>
            <person name="Kosti I."/>
            <person name="Rossi A."/>
            <person name="Saif S."/>
            <person name="Samalova M."/>
            <person name="Saunders C.W."/>
            <person name="Shea T."/>
            <person name="Summerbell R.C."/>
            <person name="Xu J."/>
            <person name="Young S."/>
            <person name="Zeng Q."/>
            <person name="Birren B.W."/>
            <person name="Cuomo C.A."/>
            <person name="White T.C."/>
        </authorList>
    </citation>
    <scope>NUCLEOTIDE SEQUENCE [LARGE SCALE GENOMIC DNA]</scope>
    <source>
        <strain evidence="11">ATCC MYA-4605 / CBS 113480</strain>
    </source>
</reference>
<evidence type="ECO:0000313" key="10">
    <source>
        <dbReference type="EMBL" id="EEQ29979.1"/>
    </source>
</evidence>
<comment type="catalytic activity">
    <reaction evidence="7">
        <text>L-threonyl-[protein] + ATP = O-phospho-L-threonyl-[protein] + ADP + H(+)</text>
        <dbReference type="Rhea" id="RHEA:46608"/>
        <dbReference type="Rhea" id="RHEA-COMP:11060"/>
        <dbReference type="Rhea" id="RHEA-COMP:11605"/>
        <dbReference type="ChEBI" id="CHEBI:15378"/>
        <dbReference type="ChEBI" id="CHEBI:30013"/>
        <dbReference type="ChEBI" id="CHEBI:30616"/>
        <dbReference type="ChEBI" id="CHEBI:61977"/>
        <dbReference type="ChEBI" id="CHEBI:456216"/>
        <dbReference type="EC" id="2.7.11.1"/>
    </reaction>
</comment>
<keyword evidence="5 10" id="KW-0418">Kinase</keyword>
<dbReference type="OrthoDB" id="5979581at2759"/>
<proteinExistence type="predicted"/>
<dbReference type="EC" id="2.7.11.1" evidence="1"/>
<dbReference type="Gene3D" id="3.30.200.20">
    <property type="entry name" value="Phosphorylase Kinase, domain 1"/>
    <property type="match status" value="1"/>
</dbReference>
<protein>
    <recommendedName>
        <fullName evidence="1">non-specific serine/threonine protein kinase</fullName>
        <ecNumber evidence="1">2.7.11.1</ecNumber>
    </recommendedName>
</protein>
<dbReference type="PANTHER" id="PTHR47634:SF9">
    <property type="entry name" value="PROTEIN KINASE DOMAIN-CONTAINING PROTEIN-RELATED"/>
    <property type="match status" value="1"/>
</dbReference>
<dbReference type="AlphaFoldDB" id="C5FGU4"/>
<evidence type="ECO:0000256" key="4">
    <source>
        <dbReference type="ARBA" id="ARBA00022741"/>
    </source>
</evidence>
<dbReference type="STRING" id="554155.C5FGU4"/>
<dbReference type="InterPro" id="IPR051334">
    <property type="entry name" value="SRPK"/>
</dbReference>
<dbReference type="HOGENOM" id="CLU_000288_81_1_1"/>
<evidence type="ECO:0000256" key="5">
    <source>
        <dbReference type="ARBA" id="ARBA00022777"/>
    </source>
</evidence>
<dbReference type="RefSeq" id="XP_002849864.1">
    <property type="nucleotide sequence ID" value="XM_002849818.1"/>
</dbReference>
<keyword evidence="6" id="KW-0067">ATP-binding</keyword>
<dbReference type="GO" id="GO:0000245">
    <property type="term" value="P:spliceosomal complex assembly"/>
    <property type="evidence" value="ECO:0007669"/>
    <property type="project" value="TreeGrafter"/>
</dbReference>
<keyword evidence="11" id="KW-1185">Reference proteome</keyword>
<accession>C5FGU4</accession>
<dbReference type="GO" id="GO:0005524">
    <property type="term" value="F:ATP binding"/>
    <property type="evidence" value="ECO:0007669"/>
    <property type="project" value="UniProtKB-KW"/>
</dbReference>
<dbReference type="InterPro" id="IPR008271">
    <property type="entry name" value="Ser/Thr_kinase_AS"/>
</dbReference>
<evidence type="ECO:0000259" key="9">
    <source>
        <dbReference type="PROSITE" id="PS50011"/>
    </source>
</evidence>
<dbReference type="eggNOG" id="KOG1290">
    <property type="taxonomic scope" value="Eukaryota"/>
</dbReference>
<dbReference type="InterPro" id="IPR000719">
    <property type="entry name" value="Prot_kinase_dom"/>
</dbReference>
<keyword evidence="4" id="KW-0547">Nucleotide-binding</keyword>
<keyword evidence="2" id="KW-0723">Serine/threonine-protein kinase</keyword>
<dbReference type="OMA" id="EPLWIYR"/>
<evidence type="ECO:0000256" key="3">
    <source>
        <dbReference type="ARBA" id="ARBA00022679"/>
    </source>
</evidence>
<dbReference type="PROSITE" id="PS00108">
    <property type="entry name" value="PROTEIN_KINASE_ST"/>
    <property type="match status" value="1"/>
</dbReference>
<keyword evidence="3" id="KW-0808">Transferase</keyword>
<gene>
    <name evidence="10" type="ORF">MCYG_02798</name>
</gene>
<dbReference type="GO" id="GO:0004674">
    <property type="term" value="F:protein serine/threonine kinase activity"/>
    <property type="evidence" value="ECO:0007669"/>
    <property type="project" value="UniProtKB-KW"/>
</dbReference>
<dbReference type="EMBL" id="DS995702">
    <property type="protein sequence ID" value="EEQ29979.1"/>
    <property type="molecule type" value="Genomic_DNA"/>
</dbReference>
<feature type="domain" description="Protein kinase" evidence="9">
    <location>
        <begin position="15"/>
        <end position="396"/>
    </location>
</feature>
<dbReference type="InterPro" id="IPR011009">
    <property type="entry name" value="Kinase-like_dom_sf"/>
</dbReference>
<dbReference type="Proteomes" id="UP000002035">
    <property type="component" value="Unassembled WGS sequence"/>
</dbReference>
<dbReference type="SUPFAM" id="SSF56112">
    <property type="entry name" value="Protein kinase-like (PK-like)"/>
    <property type="match status" value="1"/>
</dbReference>
<dbReference type="GO" id="GO:0050684">
    <property type="term" value="P:regulation of mRNA processing"/>
    <property type="evidence" value="ECO:0007669"/>
    <property type="project" value="TreeGrafter"/>
</dbReference>
<name>C5FGU4_ARTOC</name>
<comment type="catalytic activity">
    <reaction evidence="8">
        <text>L-seryl-[protein] + ATP = O-phospho-L-seryl-[protein] + ADP + H(+)</text>
        <dbReference type="Rhea" id="RHEA:17989"/>
        <dbReference type="Rhea" id="RHEA-COMP:9863"/>
        <dbReference type="Rhea" id="RHEA-COMP:11604"/>
        <dbReference type="ChEBI" id="CHEBI:15378"/>
        <dbReference type="ChEBI" id="CHEBI:29999"/>
        <dbReference type="ChEBI" id="CHEBI:30616"/>
        <dbReference type="ChEBI" id="CHEBI:83421"/>
        <dbReference type="ChEBI" id="CHEBI:456216"/>
        <dbReference type="EC" id="2.7.11.1"/>
    </reaction>
</comment>
<evidence type="ECO:0000256" key="1">
    <source>
        <dbReference type="ARBA" id="ARBA00012513"/>
    </source>
</evidence>
<organism evidence="10 11">
    <name type="scientific">Arthroderma otae (strain ATCC MYA-4605 / CBS 113480)</name>
    <name type="common">Microsporum canis</name>
    <dbReference type="NCBI Taxonomy" id="554155"/>
    <lineage>
        <taxon>Eukaryota</taxon>
        <taxon>Fungi</taxon>
        <taxon>Dikarya</taxon>
        <taxon>Ascomycota</taxon>
        <taxon>Pezizomycotina</taxon>
        <taxon>Eurotiomycetes</taxon>
        <taxon>Eurotiomycetidae</taxon>
        <taxon>Onygenales</taxon>
        <taxon>Arthrodermataceae</taxon>
        <taxon>Microsporum</taxon>
    </lineage>
</organism>
<dbReference type="GeneID" id="9223238"/>
<dbReference type="SMART" id="SM00220">
    <property type="entry name" value="S_TKc"/>
    <property type="match status" value="1"/>
</dbReference>
<sequence>MLDSTKPVEEEKTPYYQPERFYPAKIGQILNGRYQLSTKLGWRWLDEKYVAVKINVSMHHSQDIASDNELAILQHIARCNPHHHGREFVRRPLDSFTLETAHGKHVCIAFEPLREPLWLYQRRWKGGVIPSEILKVMLQTILHGLNYLHSECHVIHTDLKPDNLLIKLEDKSILARDALDEYQHPLPQKRCEDGRIIYLSRNNYGRHIKTTIRTVITDFDLAVRGGGIPRTGCIQAEVYRAPEVILDAGYTYSADIWSLGVLVRLSLSHGGLSESTTNVKGKLWDLLERKPLFGDADPPGSDYDDERHLAYITALLGQPPVKLLDKGQRTSIFYNTDTHCLKTLGIGPSAEFTFEGTLSIITGEEKQRFISFVKRMLRWMPEERSTAHELLEDPWLHTNYPTE</sequence>
<evidence type="ECO:0000313" key="11">
    <source>
        <dbReference type="Proteomes" id="UP000002035"/>
    </source>
</evidence>
<dbReference type="VEuPathDB" id="FungiDB:MCYG_02798"/>
<dbReference type="PANTHER" id="PTHR47634">
    <property type="entry name" value="PROTEIN KINASE DOMAIN-CONTAINING PROTEIN-RELATED"/>
    <property type="match status" value="1"/>
</dbReference>
<evidence type="ECO:0000256" key="6">
    <source>
        <dbReference type="ARBA" id="ARBA00022840"/>
    </source>
</evidence>
<dbReference type="Pfam" id="PF00069">
    <property type="entry name" value="Pkinase"/>
    <property type="match status" value="2"/>
</dbReference>
<dbReference type="PROSITE" id="PS50011">
    <property type="entry name" value="PROTEIN_KINASE_DOM"/>
    <property type="match status" value="1"/>
</dbReference>
<evidence type="ECO:0000256" key="8">
    <source>
        <dbReference type="ARBA" id="ARBA00048679"/>
    </source>
</evidence>
<evidence type="ECO:0000256" key="7">
    <source>
        <dbReference type="ARBA" id="ARBA00047899"/>
    </source>
</evidence>
<evidence type="ECO:0000256" key="2">
    <source>
        <dbReference type="ARBA" id="ARBA00022527"/>
    </source>
</evidence>
<dbReference type="Gene3D" id="1.10.510.10">
    <property type="entry name" value="Transferase(Phosphotransferase) domain 1"/>
    <property type="match status" value="2"/>
</dbReference>